<feature type="domain" description="EF-hand" evidence="6">
    <location>
        <begin position="40"/>
        <end position="75"/>
    </location>
</feature>
<organism evidence="7 8">
    <name type="scientific">Blepharisma stoltei</name>
    <dbReference type="NCBI Taxonomy" id="1481888"/>
    <lineage>
        <taxon>Eukaryota</taxon>
        <taxon>Sar</taxon>
        <taxon>Alveolata</taxon>
        <taxon>Ciliophora</taxon>
        <taxon>Postciliodesmatophora</taxon>
        <taxon>Heterotrichea</taxon>
        <taxon>Heterotrichida</taxon>
        <taxon>Blepharismidae</taxon>
        <taxon>Blepharisma</taxon>
    </lineage>
</organism>
<name>A0AAU9IVS1_9CILI</name>
<evidence type="ECO:0000256" key="2">
    <source>
        <dbReference type="ARBA" id="ARBA00022837"/>
    </source>
</evidence>
<evidence type="ECO:0000259" key="6">
    <source>
        <dbReference type="PROSITE" id="PS50222"/>
    </source>
</evidence>
<dbReference type="SUPFAM" id="SSF47473">
    <property type="entry name" value="EF-hand"/>
    <property type="match status" value="1"/>
</dbReference>
<dbReference type="Proteomes" id="UP001162131">
    <property type="component" value="Unassembled WGS sequence"/>
</dbReference>
<keyword evidence="4" id="KW-0472">Membrane</keyword>
<accession>A0AAU9IVS1</accession>
<feature type="domain" description="C2" evidence="5">
    <location>
        <begin position="137"/>
        <end position="254"/>
    </location>
</feature>
<keyword evidence="4" id="KW-0812">Transmembrane</keyword>
<keyword evidence="8" id="KW-1185">Reference proteome</keyword>
<keyword evidence="1" id="KW-0479">Metal-binding</keyword>
<evidence type="ECO:0000256" key="1">
    <source>
        <dbReference type="ARBA" id="ARBA00022723"/>
    </source>
</evidence>
<dbReference type="Gene3D" id="2.60.40.150">
    <property type="entry name" value="C2 domain"/>
    <property type="match status" value="1"/>
</dbReference>
<dbReference type="GO" id="GO:0016020">
    <property type="term" value="C:membrane"/>
    <property type="evidence" value="ECO:0007669"/>
    <property type="project" value="TreeGrafter"/>
</dbReference>
<feature type="coiled-coil region" evidence="3">
    <location>
        <begin position="117"/>
        <end position="147"/>
    </location>
</feature>
<feature type="transmembrane region" description="Helical" evidence="4">
    <location>
        <begin position="414"/>
        <end position="431"/>
    </location>
</feature>
<keyword evidence="4" id="KW-1133">Transmembrane helix</keyword>
<dbReference type="Gene3D" id="1.10.238.10">
    <property type="entry name" value="EF-hand"/>
    <property type="match status" value="1"/>
</dbReference>
<feature type="transmembrane region" description="Helical" evidence="4">
    <location>
        <begin position="437"/>
        <end position="457"/>
    </location>
</feature>
<dbReference type="Pfam" id="PF00168">
    <property type="entry name" value="C2"/>
    <property type="match status" value="1"/>
</dbReference>
<dbReference type="PRINTS" id="PR00360">
    <property type="entry name" value="C2DOMAIN"/>
</dbReference>
<dbReference type="SUPFAM" id="SSF49562">
    <property type="entry name" value="C2 domain (Calcium/lipid-binding domain, CaLB)"/>
    <property type="match status" value="1"/>
</dbReference>
<evidence type="ECO:0000259" key="5">
    <source>
        <dbReference type="PROSITE" id="PS50004"/>
    </source>
</evidence>
<dbReference type="InterPro" id="IPR011992">
    <property type="entry name" value="EF-hand-dom_pair"/>
</dbReference>
<evidence type="ECO:0000256" key="4">
    <source>
        <dbReference type="SAM" id="Phobius"/>
    </source>
</evidence>
<proteinExistence type="predicted"/>
<keyword evidence="2" id="KW-0106">Calcium</keyword>
<dbReference type="GO" id="GO:0005509">
    <property type="term" value="F:calcium ion binding"/>
    <property type="evidence" value="ECO:0007669"/>
    <property type="project" value="InterPro"/>
</dbReference>
<evidence type="ECO:0000313" key="8">
    <source>
        <dbReference type="Proteomes" id="UP001162131"/>
    </source>
</evidence>
<protein>
    <recommendedName>
        <fullName evidence="9">C2 domain-containing protein</fullName>
    </recommendedName>
</protein>
<keyword evidence="3" id="KW-0175">Coiled coil</keyword>
<dbReference type="SMART" id="SM00239">
    <property type="entry name" value="C2"/>
    <property type="match status" value="1"/>
</dbReference>
<evidence type="ECO:0000313" key="7">
    <source>
        <dbReference type="EMBL" id="CAG9315360.1"/>
    </source>
</evidence>
<dbReference type="InterPro" id="IPR035892">
    <property type="entry name" value="C2_domain_sf"/>
</dbReference>
<comment type="caution">
    <text evidence="7">The sequence shown here is derived from an EMBL/GenBank/DDBJ whole genome shotgun (WGS) entry which is preliminary data.</text>
</comment>
<dbReference type="PANTHER" id="PTHR45911">
    <property type="entry name" value="C2 DOMAIN-CONTAINING PROTEIN"/>
    <property type="match status" value="1"/>
</dbReference>
<dbReference type="AlphaFoldDB" id="A0AAU9IVS1"/>
<evidence type="ECO:0000256" key="3">
    <source>
        <dbReference type="SAM" id="Coils"/>
    </source>
</evidence>
<evidence type="ECO:0008006" key="9">
    <source>
        <dbReference type="Google" id="ProtNLM"/>
    </source>
</evidence>
<dbReference type="PANTHER" id="PTHR45911:SF4">
    <property type="entry name" value="MULTIPLE C2 AND TRANSMEMBRANE DOMAIN-CONTAINING PROTEIN"/>
    <property type="match status" value="1"/>
</dbReference>
<dbReference type="PROSITE" id="PS50222">
    <property type="entry name" value="EF_HAND_2"/>
    <property type="match status" value="1"/>
</dbReference>
<dbReference type="EMBL" id="CAJZBQ010000013">
    <property type="protein sequence ID" value="CAG9315360.1"/>
    <property type="molecule type" value="Genomic_DNA"/>
</dbReference>
<dbReference type="InterPro" id="IPR000008">
    <property type="entry name" value="C2_dom"/>
</dbReference>
<dbReference type="InterPro" id="IPR002048">
    <property type="entry name" value="EF_hand_dom"/>
</dbReference>
<dbReference type="PROSITE" id="PS50004">
    <property type="entry name" value="C2"/>
    <property type="match status" value="1"/>
</dbReference>
<reference evidence="7" key="1">
    <citation type="submission" date="2021-09" db="EMBL/GenBank/DDBJ databases">
        <authorList>
            <consortium name="AG Swart"/>
            <person name="Singh M."/>
            <person name="Singh A."/>
            <person name="Seah K."/>
            <person name="Emmerich C."/>
        </authorList>
    </citation>
    <scope>NUCLEOTIDE SEQUENCE</scope>
    <source>
        <strain evidence="7">ATCC30299</strain>
    </source>
</reference>
<feature type="transmembrane region" description="Helical" evidence="4">
    <location>
        <begin position="366"/>
        <end position="393"/>
    </location>
</feature>
<gene>
    <name evidence="7" type="ORF">BSTOLATCC_MIC13133</name>
</gene>
<sequence length="461" mass="53543">MVDPFSDQRRSTLGTRSPSLSLIRLRSSIGSFPMTGSLKDRYDQLMEEFHTLDKTGNKAFTFEEIHEFLSNKQNEPFDAGLCQELYARIDKDWDSLITAGDFVGSYVDAEYIVMKRIRELKKQIKDNKKLVEEYQGKLSEAREKEQKNEYGIMKDSMLTVNVVDAQDLLAMDSSGLSDPYVILECENQTFQTKDIQATVNPKWNEEFKFNIEHGTGNLKLIVMDRDTEDNDDYLGEVSIKLSQLKDQIKHDQLYSLKNKDPKGKEQGELHLKLQWVWSRIGQYEDLVNQKNENIEFDGEELKSLEEQVGKLFKPFSNLDHPNEWMLKEEARTPRTSVKSILSAKIDVVTKEIELPSFASQKSFTHYLIYSLLLMSTLIMISRPDFVNLMIFIFAAFKISTRSETTKMYKQLSKLVIASLVYDFIWFAIYPSSSILDFSVYLSFLLFLMKIPAFIIFWKKTN</sequence>